<evidence type="ECO:0000313" key="4">
    <source>
        <dbReference type="Proteomes" id="UP000001357"/>
    </source>
</evidence>
<dbReference type="Proteomes" id="UP000001357">
    <property type="component" value="Unassembled WGS sequence"/>
</dbReference>
<dbReference type="Pfam" id="PF07683">
    <property type="entry name" value="CobW_C"/>
    <property type="match status" value="1"/>
</dbReference>
<dbReference type="InterPro" id="IPR003495">
    <property type="entry name" value="CobW/HypB/UreG_nucleotide-bd"/>
</dbReference>
<gene>
    <name evidence="3" type="ORF">MONBRDRAFT_11190</name>
</gene>
<evidence type="ECO:0000256" key="1">
    <source>
        <dbReference type="SAM" id="MobiDB-lite"/>
    </source>
</evidence>
<accession>A9V8G8</accession>
<feature type="compositionally biased region" description="Basic and acidic residues" evidence="1">
    <location>
        <begin position="359"/>
        <end position="369"/>
    </location>
</feature>
<organism evidence="3 4">
    <name type="scientific">Monosiga brevicollis</name>
    <name type="common">Choanoflagellate</name>
    <dbReference type="NCBI Taxonomy" id="81824"/>
    <lineage>
        <taxon>Eukaryota</taxon>
        <taxon>Choanoflagellata</taxon>
        <taxon>Craspedida</taxon>
        <taxon>Salpingoecidae</taxon>
        <taxon>Monosiga</taxon>
    </lineage>
</organism>
<evidence type="ECO:0000259" key="2">
    <source>
        <dbReference type="SMART" id="SM00833"/>
    </source>
</evidence>
<dbReference type="PANTHER" id="PTHR43603">
    <property type="entry name" value="COBW DOMAIN-CONTAINING PROTEIN DDB_G0274527"/>
    <property type="match status" value="1"/>
</dbReference>
<feature type="region of interest" description="Disordered" evidence="1">
    <location>
        <begin position="296"/>
        <end position="409"/>
    </location>
</feature>
<dbReference type="InterPro" id="IPR027417">
    <property type="entry name" value="P-loop_NTPase"/>
</dbReference>
<feature type="compositionally biased region" description="Acidic residues" evidence="1">
    <location>
        <begin position="381"/>
        <end position="409"/>
    </location>
</feature>
<protein>
    <recommendedName>
        <fullName evidence="2">CobW C-terminal domain-containing protein</fullName>
    </recommendedName>
</protein>
<proteinExistence type="predicted"/>
<dbReference type="SMART" id="SM00833">
    <property type="entry name" value="CobW_C"/>
    <property type="match status" value="1"/>
</dbReference>
<reference evidence="3 4" key="1">
    <citation type="journal article" date="2008" name="Nature">
        <title>The genome of the choanoflagellate Monosiga brevicollis and the origin of metazoans.</title>
        <authorList>
            <consortium name="JGI Sequencing"/>
            <person name="King N."/>
            <person name="Westbrook M.J."/>
            <person name="Young S.L."/>
            <person name="Kuo A."/>
            <person name="Abedin M."/>
            <person name="Chapman J."/>
            <person name="Fairclough S."/>
            <person name="Hellsten U."/>
            <person name="Isogai Y."/>
            <person name="Letunic I."/>
            <person name="Marr M."/>
            <person name="Pincus D."/>
            <person name="Putnam N."/>
            <person name="Rokas A."/>
            <person name="Wright K.J."/>
            <person name="Zuzow R."/>
            <person name="Dirks W."/>
            <person name="Good M."/>
            <person name="Goodstein D."/>
            <person name="Lemons D."/>
            <person name="Li W."/>
            <person name="Lyons J.B."/>
            <person name="Morris A."/>
            <person name="Nichols S."/>
            <person name="Richter D.J."/>
            <person name="Salamov A."/>
            <person name="Bork P."/>
            <person name="Lim W.A."/>
            <person name="Manning G."/>
            <person name="Miller W.T."/>
            <person name="McGinnis W."/>
            <person name="Shapiro H."/>
            <person name="Tjian R."/>
            <person name="Grigoriev I.V."/>
            <person name="Rokhsar D."/>
        </authorList>
    </citation>
    <scope>NUCLEOTIDE SEQUENCE [LARGE SCALE GENOMIC DNA]</scope>
    <source>
        <strain evidence="4">MX1 / ATCC 50154</strain>
    </source>
</reference>
<dbReference type="InParanoid" id="A9V8G8"/>
<dbReference type="eggNOG" id="KOG2743">
    <property type="taxonomic scope" value="Eukaryota"/>
</dbReference>
<keyword evidence="4" id="KW-1185">Reference proteome</keyword>
<feature type="domain" description="CobW C-terminal" evidence="2">
    <location>
        <begin position="265"/>
        <end position="513"/>
    </location>
</feature>
<name>A9V8G8_MONBE</name>
<dbReference type="OMA" id="VNDMATI"/>
<dbReference type="STRING" id="81824.A9V8G8"/>
<dbReference type="SUPFAM" id="SSF52540">
    <property type="entry name" value="P-loop containing nucleoside triphosphate hydrolases"/>
    <property type="match status" value="1"/>
</dbReference>
<dbReference type="PANTHER" id="PTHR43603:SF1">
    <property type="entry name" value="ZINC-REGULATED GTPASE METALLOPROTEIN ACTIVATOR 1"/>
    <property type="match status" value="1"/>
</dbReference>
<feature type="compositionally biased region" description="Basic and acidic residues" evidence="1">
    <location>
        <begin position="312"/>
        <end position="323"/>
    </location>
</feature>
<dbReference type="EMBL" id="CH991568">
    <property type="protein sequence ID" value="EDQ86080.1"/>
    <property type="molecule type" value="Genomic_DNA"/>
</dbReference>
<dbReference type="KEGG" id="mbr:MONBRDRAFT_11190"/>
<dbReference type="InterPro" id="IPR051927">
    <property type="entry name" value="Zn_Chap_cDPG_Synth"/>
</dbReference>
<dbReference type="GeneID" id="5894345"/>
<evidence type="ECO:0000313" key="3">
    <source>
        <dbReference type="EMBL" id="EDQ86080.1"/>
    </source>
</evidence>
<dbReference type="CDD" id="cd03112">
    <property type="entry name" value="CobW-like"/>
    <property type="match status" value="1"/>
</dbReference>
<feature type="compositionally biased region" description="Acidic residues" evidence="1">
    <location>
        <begin position="298"/>
        <end position="311"/>
    </location>
</feature>
<feature type="compositionally biased region" description="Acidic residues" evidence="1">
    <location>
        <begin position="349"/>
        <end position="358"/>
    </location>
</feature>
<dbReference type="RefSeq" id="XP_001749005.1">
    <property type="nucleotide sequence ID" value="XM_001748953.1"/>
</dbReference>
<dbReference type="Pfam" id="PF02492">
    <property type="entry name" value="cobW"/>
    <property type="match status" value="1"/>
</dbReference>
<dbReference type="SUPFAM" id="SSF90002">
    <property type="entry name" value="Hypothetical protein YjiA, C-terminal domain"/>
    <property type="match status" value="1"/>
</dbReference>
<dbReference type="InterPro" id="IPR011629">
    <property type="entry name" value="CobW-like_C"/>
</dbReference>
<sequence>MVAPDQKSMPVTVLSGFLGAGKTTLLKHVLLNAPKGLRIAIVVNDMATINMDAAFLRAAGISQASEDMITLQDGCICCTLRGDLLKQLHDLATSGKYDYCIIESTGISEPMQVAETFAFDSESAQTFGLEESLPGVAHIDTCVTMVDALSLPNYFKDARQLPDSDEPNVDEEDERNLVNLLVDQLEFADVVILNKTDKCKDIKRLEGIVRSFNPGARVLHANYAKVDVNEVINTKLFDMEKATNAPGWLKSLREEHTPETLEYGVTSFTYRRRRPFHPQRLFELLTQSFGIQEVVPGGDEEEEQEQEQQEENEAKKTTKEPHNHNHTHTHPGQLPKTLRVDAPTTDMDTGAEEVAPADEETRGSSEAKVARRQARSPMSEGEAEEPQNNTEEEKEESDSDEDDDEDDEDMVDLCELKESSVFANVLRSKGFLWIAGRRLMGSWSSAGVYVQVGPEGPWLVDMLEEDFVKQLSKELLEKEVHSHPHGDRRQELVFIGQTPLRQKEIEAALDAALVTDEEWPEGPKLEDPFDASWAM</sequence>
<dbReference type="Gene3D" id="3.40.50.300">
    <property type="entry name" value="P-loop containing nucleotide triphosphate hydrolases"/>
    <property type="match status" value="1"/>
</dbReference>
<dbReference type="AlphaFoldDB" id="A9V8G8"/>